<dbReference type="Pfam" id="PF04081">
    <property type="entry name" value="DNA_pol_delta_4"/>
    <property type="match status" value="1"/>
</dbReference>
<dbReference type="CDD" id="cd09008">
    <property type="entry name" value="MTAN"/>
    <property type="match status" value="1"/>
</dbReference>
<dbReference type="InParanoid" id="D8RMB2"/>
<dbReference type="Gramene" id="EFJ26506">
    <property type="protein sequence ID" value="EFJ26506"/>
    <property type="gene ID" value="SELMODRAFT_441751"/>
</dbReference>
<keyword evidence="4" id="KW-1185">Reference proteome</keyword>
<dbReference type="PANTHER" id="PTHR21234">
    <property type="entry name" value="PURINE NUCLEOSIDE PHOSPHORYLASE"/>
    <property type="match status" value="1"/>
</dbReference>
<feature type="chain" id="PRO_5003121923" description="Nucleoside phosphorylase domain-containing protein" evidence="1">
    <location>
        <begin position="24"/>
        <end position="489"/>
    </location>
</feature>
<dbReference type="GO" id="GO:0000731">
    <property type="term" value="P:DNA synthesis involved in DNA repair"/>
    <property type="evidence" value="ECO:0007669"/>
    <property type="project" value="InterPro"/>
</dbReference>
<dbReference type="Gene3D" id="3.40.50.1580">
    <property type="entry name" value="Nucleoside phosphorylase domain"/>
    <property type="match status" value="1"/>
</dbReference>
<dbReference type="AlphaFoldDB" id="D8RMB2"/>
<accession>D8RMB2</accession>
<dbReference type="eggNOG" id="ENOG502QQRX">
    <property type="taxonomic scope" value="Eukaryota"/>
</dbReference>
<dbReference type="GO" id="GO:0003824">
    <property type="term" value="F:catalytic activity"/>
    <property type="evidence" value="ECO:0007669"/>
    <property type="project" value="InterPro"/>
</dbReference>
<dbReference type="HOGENOM" id="CLU_580618_0_0_1"/>
<gene>
    <name evidence="3" type="ORF">SELMODRAFT_441751</name>
</gene>
<evidence type="ECO:0000313" key="4">
    <source>
        <dbReference type="Proteomes" id="UP000001514"/>
    </source>
</evidence>
<feature type="domain" description="Nucleoside phosphorylase" evidence="2">
    <location>
        <begin position="50"/>
        <end position="346"/>
    </location>
</feature>
<dbReference type="STRING" id="88036.D8RMB2"/>
<dbReference type="GO" id="GO:0006260">
    <property type="term" value="P:DNA replication"/>
    <property type="evidence" value="ECO:0007669"/>
    <property type="project" value="InterPro"/>
</dbReference>
<dbReference type="InterPro" id="IPR000845">
    <property type="entry name" value="Nucleoside_phosphorylase_d"/>
</dbReference>
<evidence type="ECO:0000313" key="3">
    <source>
        <dbReference type="EMBL" id="EFJ26506.1"/>
    </source>
</evidence>
<name>D8RMB2_SELML</name>
<protein>
    <recommendedName>
        <fullName evidence="2">Nucleoside phosphorylase domain-containing protein</fullName>
    </recommendedName>
</protein>
<dbReference type="InterPro" id="IPR007218">
    <property type="entry name" value="DNA_pol_delta_4"/>
</dbReference>
<evidence type="ECO:0000259" key="2">
    <source>
        <dbReference type="Pfam" id="PF01048"/>
    </source>
</evidence>
<proteinExistence type="predicted"/>
<organism evidence="4">
    <name type="scientific">Selaginella moellendorffii</name>
    <name type="common">Spikemoss</name>
    <dbReference type="NCBI Taxonomy" id="88036"/>
    <lineage>
        <taxon>Eukaryota</taxon>
        <taxon>Viridiplantae</taxon>
        <taxon>Streptophyta</taxon>
        <taxon>Embryophyta</taxon>
        <taxon>Tracheophyta</taxon>
        <taxon>Lycopodiopsida</taxon>
        <taxon>Selaginellales</taxon>
        <taxon>Selaginellaceae</taxon>
        <taxon>Selaginella</taxon>
    </lineage>
</organism>
<dbReference type="EMBL" id="GL377584">
    <property type="protein sequence ID" value="EFJ26506.1"/>
    <property type="molecule type" value="Genomic_DNA"/>
</dbReference>
<feature type="signal peptide" evidence="1">
    <location>
        <begin position="1"/>
        <end position="23"/>
    </location>
</feature>
<dbReference type="OMA" id="HYWAHTA"/>
<dbReference type="InterPro" id="IPR035994">
    <property type="entry name" value="Nucleoside_phosphorylase_sf"/>
</dbReference>
<keyword evidence="1" id="KW-0732">Signal</keyword>
<dbReference type="Pfam" id="PF01048">
    <property type="entry name" value="PNP_UDP_1"/>
    <property type="match status" value="1"/>
</dbReference>
<dbReference type="Proteomes" id="UP000001514">
    <property type="component" value="Unassembled WGS sequence"/>
</dbReference>
<sequence>MEKGGHQWRRLHLLLALAGWGWGWTAQALPSNRSALLLAQRINEREGPFLGLVVPTSFEMDAIRQQTIFAPHPYIPWLDLAGRRFHIGTIQGHKVVLVQSASAMLNAAITTQQLLDFFDINGVLHYGIAGSANDSLTIGDISIPKYWAHTALWNWEKFSNGSGHLLSSGPNGDFTQDLGHLHFSDFAYPNNGHSQNLLTSVWSQPEDVLKVSGTPEVRSRAFWVRVDKRFYKAAKTLEGMELTSCFNATTCLSIRPKVVVGLRGASSNIFVDNAAYRQFMFQTFRVSSVDMESAAVALVCYSNEVPFIVIRSISDSAGNAEGANEVSAFKNLASLNAVKVLTQFLKALPKQDSPHDQGMILICARAARAMATKLTSVLKPRKKGMSPQKKKKKIILSDADQAIGASEKRVARALVYPSASSTDVAEDEDDVEEMLRQFDLDAKFGPCVGLSRIERWERAQRHGLCPPQNIRDVLERVGGEPNCLWEGRV</sequence>
<dbReference type="GO" id="GO:0009116">
    <property type="term" value="P:nucleoside metabolic process"/>
    <property type="evidence" value="ECO:0007669"/>
    <property type="project" value="InterPro"/>
</dbReference>
<dbReference type="KEGG" id="smo:SELMODRAFT_441751"/>
<reference evidence="3 4" key="1">
    <citation type="journal article" date="2011" name="Science">
        <title>The Selaginella genome identifies genetic changes associated with the evolution of vascular plants.</title>
        <authorList>
            <person name="Banks J.A."/>
            <person name="Nishiyama T."/>
            <person name="Hasebe M."/>
            <person name="Bowman J.L."/>
            <person name="Gribskov M."/>
            <person name="dePamphilis C."/>
            <person name="Albert V.A."/>
            <person name="Aono N."/>
            <person name="Aoyama T."/>
            <person name="Ambrose B.A."/>
            <person name="Ashton N.W."/>
            <person name="Axtell M.J."/>
            <person name="Barker E."/>
            <person name="Barker M.S."/>
            <person name="Bennetzen J.L."/>
            <person name="Bonawitz N.D."/>
            <person name="Chapple C."/>
            <person name="Cheng C."/>
            <person name="Correa L.G."/>
            <person name="Dacre M."/>
            <person name="DeBarry J."/>
            <person name="Dreyer I."/>
            <person name="Elias M."/>
            <person name="Engstrom E.M."/>
            <person name="Estelle M."/>
            <person name="Feng L."/>
            <person name="Finet C."/>
            <person name="Floyd S.K."/>
            <person name="Frommer W.B."/>
            <person name="Fujita T."/>
            <person name="Gramzow L."/>
            <person name="Gutensohn M."/>
            <person name="Harholt J."/>
            <person name="Hattori M."/>
            <person name="Heyl A."/>
            <person name="Hirai T."/>
            <person name="Hiwatashi Y."/>
            <person name="Ishikawa M."/>
            <person name="Iwata M."/>
            <person name="Karol K.G."/>
            <person name="Koehler B."/>
            <person name="Kolukisaoglu U."/>
            <person name="Kubo M."/>
            <person name="Kurata T."/>
            <person name="Lalonde S."/>
            <person name="Li K."/>
            <person name="Li Y."/>
            <person name="Litt A."/>
            <person name="Lyons E."/>
            <person name="Manning G."/>
            <person name="Maruyama T."/>
            <person name="Michael T.P."/>
            <person name="Mikami K."/>
            <person name="Miyazaki S."/>
            <person name="Morinaga S."/>
            <person name="Murata T."/>
            <person name="Mueller-Roeber B."/>
            <person name="Nelson D.R."/>
            <person name="Obara M."/>
            <person name="Oguri Y."/>
            <person name="Olmstead R.G."/>
            <person name="Onodera N."/>
            <person name="Petersen B.L."/>
            <person name="Pils B."/>
            <person name="Prigge M."/>
            <person name="Rensing S.A."/>
            <person name="Riano-Pachon D.M."/>
            <person name="Roberts A.W."/>
            <person name="Sato Y."/>
            <person name="Scheller H.V."/>
            <person name="Schulz B."/>
            <person name="Schulz C."/>
            <person name="Shakirov E.V."/>
            <person name="Shibagaki N."/>
            <person name="Shinohara N."/>
            <person name="Shippen D.E."/>
            <person name="Soerensen I."/>
            <person name="Sotooka R."/>
            <person name="Sugimoto N."/>
            <person name="Sugita M."/>
            <person name="Sumikawa N."/>
            <person name="Tanurdzic M."/>
            <person name="Theissen G."/>
            <person name="Ulvskov P."/>
            <person name="Wakazuki S."/>
            <person name="Weng J.K."/>
            <person name="Willats W.W."/>
            <person name="Wipf D."/>
            <person name="Wolf P.G."/>
            <person name="Yang L."/>
            <person name="Zimmer A.D."/>
            <person name="Zhu Q."/>
            <person name="Mitros T."/>
            <person name="Hellsten U."/>
            <person name="Loque D."/>
            <person name="Otillar R."/>
            <person name="Salamov A."/>
            <person name="Schmutz J."/>
            <person name="Shapiro H."/>
            <person name="Lindquist E."/>
            <person name="Lucas S."/>
            <person name="Rokhsar D."/>
            <person name="Grigoriev I.V."/>
        </authorList>
    </citation>
    <scope>NUCLEOTIDE SEQUENCE [LARGE SCALE GENOMIC DNA]</scope>
</reference>
<evidence type="ECO:0000256" key="1">
    <source>
        <dbReference type="SAM" id="SignalP"/>
    </source>
</evidence>
<dbReference type="SUPFAM" id="SSF53167">
    <property type="entry name" value="Purine and uridine phosphorylases"/>
    <property type="match status" value="1"/>
</dbReference>
<dbReference type="PANTHER" id="PTHR21234:SF30">
    <property type="entry name" value="PHOSPHORYLASE SUPERFAMILY PROTEIN"/>
    <property type="match status" value="1"/>
</dbReference>